<gene>
    <name evidence="2" type="ORF">AB2B41_22570</name>
</gene>
<evidence type="ECO:0000256" key="1">
    <source>
        <dbReference type="SAM" id="MobiDB-lite"/>
    </source>
</evidence>
<feature type="region of interest" description="Disordered" evidence="1">
    <location>
        <begin position="18"/>
        <end position="71"/>
    </location>
</feature>
<sequence>MTNRVHPTVPQDFPIQVAENEGMPPRPEFENTPPRFTRPGRQTGTHCLGSLNERTATCGPWPAREKPMRQDNKANANSLPRLINKLIAAAGIIASVAFPVFAQDGTGPMPDNAEAQNYGVGWDCTLGYRFNGEDCAAIDVPENAYVTGRSHGSGWACKRGYEKVGGVSCEAIPVPENAFLRSSGFDWKCDRGYRQDRETCVLIVLPEHAYLTENTSSSGWECERGFTALTDSCVPIGVPENGYLTNADYGAEWACNRGFFEIDGRCDPVALPANAYLYQESYGPGWRCERGFAAVDDACVAIDMPANAHLDRSGNNWRCDRSFQLSDGECILGQ</sequence>
<dbReference type="Gene3D" id="2.10.25.10">
    <property type="entry name" value="Laminin"/>
    <property type="match status" value="7"/>
</dbReference>
<reference evidence="2 3" key="1">
    <citation type="submission" date="2024-07" db="EMBL/GenBank/DDBJ databases">
        <title>Marimonas sp.nov., isolated from tidal-flat sediment.</title>
        <authorList>
            <person name="Jayan J.N."/>
            <person name="Lee S.S."/>
        </authorList>
    </citation>
    <scope>NUCLEOTIDE SEQUENCE [LARGE SCALE GENOMIC DNA]</scope>
    <source>
        <strain evidence="2 3">MJW-29</strain>
    </source>
</reference>
<dbReference type="InterPro" id="IPR009030">
    <property type="entry name" value="Growth_fac_rcpt_cys_sf"/>
</dbReference>
<dbReference type="RefSeq" id="WP_367880083.1">
    <property type="nucleotide sequence ID" value="NZ_JBFNXX010000053.1"/>
</dbReference>
<name>A0ABV3RWH7_9RHOB</name>
<proteinExistence type="predicted"/>
<evidence type="ECO:0000313" key="2">
    <source>
        <dbReference type="EMBL" id="MEW9922393.1"/>
    </source>
</evidence>
<organism evidence="2 3">
    <name type="scientific">Sulfitobacter sediminis</name>
    <dbReference type="NCBI Taxonomy" id="3234186"/>
    <lineage>
        <taxon>Bacteria</taxon>
        <taxon>Pseudomonadati</taxon>
        <taxon>Pseudomonadota</taxon>
        <taxon>Alphaproteobacteria</taxon>
        <taxon>Rhodobacterales</taxon>
        <taxon>Roseobacteraceae</taxon>
        <taxon>Sulfitobacter</taxon>
    </lineage>
</organism>
<dbReference type="Proteomes" id="UP001556098">
    <property type="component" value="Unassembled WGS sequence"/>
</dbReference>
<dbReference type="SUPFAM" id="SSF57184">
    <property type="entry name" value="Growth factor receptor domain"/>
    <property type="match status" value="1"/>
</dbReference>
<accession>A0ABV3RWH7</accession>
<evidence type="ECO:0000313" key="3">
    <source>
        <dbReference type="Proteomes" id="UP001556098"/>
    </source>
</evidence>
<keyword evidence="3" id="KW-1185">Reference proteome</keyword>
<comment type="caution">
    <text evidence="2">The sequence shown here is derived from an EMBL/GenBank/DDBJ whole genome shotgun (WGS) entry which is preliminary data.</text>
</comment>
<protein>
    <recommendedName>
        <fullName evidence="4">MSP1 EGF domain 1</fullName>
    </recommendedName>
</protein>
<dbReference type="EMBL" id="JBFNXX010000053">
    <property type="protein sequence ID" value="MEW9922393.1"/>
    <property type="molecule type" value="Genomic_DNA"/>
</dbReference>
<evidence type="ECO:0008006" key="4">
    <source>
        <dbReference type="Google" id="ProtNLM"/>
    </source>
</evidence>